<dbReference type="GO" id="GO:0004672">
    <property type="term" value="F:protein kinase activity"/>
    <property type="evidence" value="ECO:0007669"/>
    <property type="project" value="InterPro"/>
</dbReference>
<evidence type="ECO:0000313" key="3">
    <source>
        <dbReference type="Proteomes" id="UP000266861"/>
    </source>
</evidence>
<dbReference type="STRING" id="1348612.A0A397HJW1"/>
<name>A0A397HJW1_9GLOM</name>
<accession>A0A397HJW1</accession>
<dbReference type="InterPro" id="IPR001245">
    <property type="entry name" value="Ser-Thr/Tyr_kinase_cat_dom"/>
</dbReference>
<dbReference type="PROSITE" id="PS50011">
    <property type="entry name" value="PROTEIN_KINASE_DOM"/>
    <property type="match status" value="1"/>
</dbReference>
<evidence type="ECO:0000259" key="1">
    <source>
        <dbReference type="PROSITE" id="PS50011"/>
    </source>
</evidence>
<feature type="domain" description="Protein kinase" evidence="1">
    <location>
        <begin position="107"/>
        <end position="380"/>
    </location>
</feature>
<dbReference type="InterPro" id="IPR011009">
    <property type="entry name" value="Kinase-like_dom_sf"/>
</dbReference>
<dbReference type="InterPro" id="IPR000719">
    <property type="entry name" value="Prot_kinase_dom"/>
</dbReference>
<dbReference type="AlphaFoldDB" id="A0A397HJW1"/>
<proteinExistence type="predicted"/>
<comment type="caution">
    <text evidence="2">The sequence shown here is derived from an EMBL/GenBank/DDBJ whole genome shotgun (WGS) entry which is preliminary data.</text>
</comment>
<reference evidence="2 3" key="1">
    <citation type="submission" date="2018-08" db="EMBL/GenBank/DDBJ databases">
        <title>Genome and evolution of the arbuscular mycorrhizal fungus Diversispora epigaea (formerly Glomus versiforme) and its bacterial endosymbionts.</title>
        <authorList>
            <person name="Sun X."/>
            <person name="Fei Z."/>
            <person name="Harrison M."/>
        </authorList>
    </citation>
    <scope>NUCLEOTIDE SEQUENCE [LARGE SCALE GENOMIC DNA]</scope>
    <source>
        <strain evidence="2 3">IT104</strain>
    </source>
</reference>
<dbReference type="PANTHER" id="PTHR23257">
    <property type="entry name" value="SERINE-THREONINE PROTEIN KINASE"/>
    <property type="match status" value="1"/>
</dbReference>
<sequence length="523" mass="61644">MNLLPVWEFFRELLNRTIFGLKPKSSKLIFICKMTESFTSRGYDIGCLKCNKKCITNMQLCKRCFAMNSLVVDSGNVNIDNFIKTTQSSINEVNNDPFLEWVPFEKFTNVECIGKGSFSQIYKATWEKSIGINDEGIIERSKTEVVLKILNNSQGVDTEILKELKYTYQFRNGWGYIIKCYGVTQDPQTKNYAFILEYIKDGDLHHFIYKNFEKFTWIKKFIYLDSIIKGIKEIHDKKIIHGDLHSGNILVNNYHTIISDLGFCQPATIDSDLSRKSPMYGLIPFMAPELFKNQPFSYASDIYNLGMIMWQMTSGYRPFHDQEHGPKLIVDILDGKRPEITEDTPECWANLMKKCWHPDPSQRSTILEIYELSRKFEEYYKNYYYSEDYFKQYYPDQYDSWLELKEAEKKRLEMIESKKPFVKNPGYEHLDSRYYSRSLNSMIESINSKVSDLFSNSHLLSNDRFDIMNFNSNQKNDLENSDHNSSAEISKKHFLNELLEEEEINDRNDLKRKKIAEYFDECN</sequence>
<gene>
    <name evidence="2" type="ORF">Glove_346g186</name>
</gene>
<dbReference type="SUPFAM" id="SSF56112">
    <property type="entry name" value="Protein kinase-like (PK-like)"/>
    <property type="match status" value="1"/>
</dbReference>
<dbReference type="Proteomes" id="UP000266861">
    <property type="component" value="Unassembled WGS sequence"/>
</dbReference>
<dbReference type="InterPro" id="IPR050167">
    <property type="entry name" value="Ser_Thr_protein_kinase"/>
</dbReference>
<dbReference type="GO" id="GO:0005524">
    <property type="term" value="F:ATP binding"/>
    <property type="evidence" value="ECO:0007669"/>
    <property type="project" value="InterPro"/>
</dbReference>
<organism evidence="2 3">
    <name type="scientific">Diversispora epigaea</name>
    <dbReference type="NCBI Taxonomy" id="1348612"/>
    <lineage>
        <taxon>Eukaryota</taxon>
        <taxon>Fungi</taxon>
        <taxon>Fungi incertae sedis</taxon>
        <taxon>Mucoromycota</taxon>
        <taxon>Glomeromycotina</taxon>
        <taxon>Glomeromycetes</taxon>
        <taxon>Diversisporales</taxon>
        <taxon>Diversisporaceae</taxon>
        <taxon>Diversispora</taxon>
    </lineage>
</organism>
<dbReference type="GO" id="GO:0007165">
    <property type="term" value="P:signal transduction"/>
    <property type="evidence" value="ECO:0007669"/>
    <property type="project" value="TreeGrafter"/>
</dbReference>
<evidence type="ECO:0000313" key="2">
    <source>
        <dbReference type="EMBL" id="RHZ61684.1"/>
    </source>
</evidence>
<dbReference type="OrthoDB" id="346907at2759"/>
<dbReference type="Pfam" id="PF07714">
    <property type="entry name" value="PK_Tyr_Ser-Thr"/>
    <property type="match status" value="1"/>
</dbReference>
<dbReference type="PRINTS" id="PR00109">
    <property type="entry name" value="TYRKINASE"/>
</dbReference>
<keyword evidence="3" id="KW-1185">Reference proteome</keyword>
<dbReference type="EMBL" id="PQFF01000316">
    <property type="protein sequence ID" value="RHZ61684.1"/>
    <property type="molecule type" value="Genomic_DNA"/>
</dbReference>
<dbReference type="GO" id="GO:0005737">
    <property type="term" value="C:cytoplasm"/>
    <property type="evidence" value="ECO:0007669"/>
    <property type="project" value="TreeGrafter"/>
</dbReference>
<dbReference type="Gene3D" id="1.10.510.10">
    <property type="entry name" value="Transferase(Phosphotransferase) domain 1"/>
    <property type="match status" value="1"/>
</dbReference>
<protein>
    <recommendedName>
        <fullName evidence="1">Protein kinase domain-containing protein</fullName>
    </recommendedName>
</protein>